<reference evidence="4" key="1">
    <citation type="submission" date="2022-12" db="EMBL/GenBank/DDBJ databases">
        <title>Clostridium sp. nov., isolated from industrial wastewater.</title>
        <authorList>
            <person name="Jiayan W."/>
        </authorList>
    </citation>
    <scope>NUCLEOTIDE SEQUENCE</scope>
    <source>
        <strain evidence="4">ZC22-4</strain>
    </source>
</reference>
<accession>A0ABT4D8Y4</accession>
<organism evidence="4 5">
    <name type="scientific">Clostridium brassicae</name>
    <dbReference type="NCBI Taxonomy" id="2999072"/>
    <lineage>
        <taxon>Bacteria</taxon>
        <taxon>Bacillati</taxon>
        <taxon>Bacillota</taxon>
        <taxon>Clostridia</taxon>
        <taxon>Eubacteriales</taxon>
        <taxon>Clostridiaceae</taxon>
        <taxon>Clostridium</taxon>
    </lineage>
</organism>
<evidence type="ECO:0000256" key="1">
    <source>
        <dbReference type="ARBA" id="ARBA00005278"/>
    </source>
</evidence>
<dbReference type="Pfam" id="PF03323">
    <property type="entry name" value="GerA"/>
    <property type="match status" value="1"/>
</dbReference>
<dbReference type="PANTHER" id="PTHR22550:SF5">
    <property type="entry name" value="LEUCINE ZIPPER PROTEIN 4"/>
    <property type="match status" value="1"/>
</dbReference>
<comment type="caution">
    <text evidence="4">The sequence shown here is derived from an EMBL/GenBank/DDBJ whole genome shotgun (WGS) entry which is preliminary data.</text>
</comment>
<keyword evidence="5" id="KW-1185">Reference proteome</keyword>
<sequence>MDELIKEDISLNVEDDVRYIKNLLKNNSDVVYREFYVYEWKAAFIYIDGMADKNLLNNFVLEPLMEKNSIIETVEEIKDKILAVSDIREVKKFPEGINAMLSGDTLMLIEGLGAAYVIATRFWPARGVGEPSGETVVRGAREGFTETIRFNTVLIRRRIRDTELKVIPKSMGKRSKTDTAIMYINDIVNQEVLNELKTRLERIEIDAILDSGYIEQMIEDNKLSPFPQIQSTERPDVVAAALYEGRIAMLVDNSPFAIIVPATLPNLLQSPDDYYQRWLNSSVVRCIRFIAIFLAVLLPALYVAVTSFHTSIIPTELAYSIAGSREGVPFPAYVEALIMDISLALLLEAIVRLPKPVGATIGIVGGLIIGQAAVSAGIVSPIMIIIVGITAITEFITPNYSLSFALRIARFMAIIASAIMGLYGIMIVVLLFLIHLIRLKSFGIPYLAPIVNPNIKDFKDMFVRLPFMFFKERPKYMNTKDKIRQK</sequence>
<dbReference type="PIRSF" id="PIRSF005690">
    <property type="entry name" value="GerBA"/>
    <property type="match status" value="1"/>
</dbReference>
<dbReference type="InterPro" id="IPR004995">
    <property type="entry name" value="Spore_Ger"/>
</dbReference>
<dbReference type="EMBL" id="JAPQFJ010000008">
    <property type="protein sequence ID" value="MCY6958751.1"/>
    <property type="molecule type" value="Genomic_DNA"/>
</dbReference>
<evidence type="ECO:0000256" key="3">
    <source>
        <dbReference type="SAM" id="Phobius"/>
    </source>
</evidence>
<feature type="transmembrane region" description="Helical" evidence="3">
    <location>
        <begin position="286"/>
        <end position="310"/>
    </location>
</feature>
<feature type="transmembrane region" description="Helical" evidence="3">
    <location>
        <begin position="363"/>
        <end position="391"/>
    </location>
</feature>
<keyword evidence="3" id="KW-1133">Transmembrane helix</keyword>
<evidence type="ECO:0000313" key="5">
    <source>
        <dbReference type="Proteomes" id="UP001144612"/>
    </source>
</evidence>
<proteinExistence type="inferred from homology"/>
<feature type="transmembrane region" description="Helical" evidence="3">
    <location>
        <begin position="330"/>
        <end position="351"/>
    </location>
</feature>
<feature type="transmembrane region" description="Helical" evidence="3">
    <location>
        <begin position="411"/>
        <end position="434"/>
    </location>
</feature>
<name>A0ABT4D8Y4_9CLOT</name>
<comment type="similarity">
    <text evidence="1">Belongs to the GerABKA family.</text>
</comment>
<keyword evidence="3" id="KW-0812">Transmembrane</keyword>
<protein>
    <submittedName>
        <fullName evidence="4">Spore germination protein</fullName>
    </submittedName>
</protein>
<dbReference type="RefSeq" id="WP_268061169.1">
    <property type="nucleotide sequence ID" value="NZ_JAPQFJ010000008.1"/>
</dbReference>
<dbReference type="Proteomes" id="UP001144612">
    <property type="component" value="Unassembled WGS sequence"/>
</dbReference>
<keyword evidence="2 3" id="KW-0472">Membrane</keyword>
<evidence type="ECO:0000256" key="2">
    <source>
        <dbReference type="ARBA" id="ARBA00023136"/>
    </source>
</evidence>
<gene>
    <name evidence="4" type="ORF">OW729_09045</name>
</gene>
<dbReference type="InterPro" id="IPR050768">
    <property type="entry name" value="UPF0353/GerABKA_families"/>
</dbReference>
<evidence type="ECO:0000313" key="4">
    <source>
        <dbReference type="EMBL" id="MCY6958751.1"/>
    </source>
</evidence>
<dbReference type="PANTHER" id="PTHR22550">
    <property type="entry name" value="SPORE GERMINATION PROTEIN"/>
    <property type="match status" value="1"/>
</dbReference>